<proteinExistence type="predicted"/>
<dbReference type="Proteomes" id="UP000798662">
    <property type="component" value="Chromosome 3"/>
</dbReference>
<organism evidence="1 2">
    <name type="scientific">Pyropia yezoensis</name>
    <name type="common">Susabi-nori</name>
    <name type="synonym">Porphyra yezoensis</name>
    <dbReference type="NCBI Taxonomy" id="2788"/>
    <lineage>
        <taxon>Eukaryota</taxon>
        <taxon>Rhodophyta</taxon>
        <taxon>Bangiophyceae</taxon>
        <taxon>Bangiales</taxon>
        <taxon>Bangiaceae</taxon>
        <taxon>Pyropia</taxon>
    </lineage>
</organism>
<evidence type="ECO:0000313" key="1">
    <source>
        <dbReference type="EMBL" id="KAK1870320.1"/>
    </source>
</evidence>
<evidence type="ECO:0000313" key="2">
    <source>
        <dbReference type="Proteomes" id="UP000798662"/>
    </source>
</evidence>
<accession>A0ACC3CJY2</accession>
<protein>
    <submittedName>
        <fullName evidence="1">Uncharacterized protein</fullName>
    </submittedName>
</protein>
<dbReference type="EMBL" id="CM020620">
    <property type="protein sequence ID" value="KAK1870320.1"/>
    <property type="molecule type" value="Genomic_DNA"/>
</dbReference>
<keyword evidence="2" id="KW-1185">Reference proteome</keyword>
<gene>
    <name evidence="1" type="ORF">I4F81_012782</name>
</gene>
<reference evidence="1" key="1">
    <citation type="submission" date="2019-11" db="EMBL/GenBank/DDBJ databases">
        <title>Nori genome reveals adaptations in red seaweeds to the harsh intertidal environment.</title>
        <authorList>
            <person name="Wang D."/>
            <person name="Mao Y."/>
        </authorList>
    </citation>
    <scope>NUCLEOTIDE SEQUENCE</scope>
    <source>
        <tissue evidence="1">Gametophyte</tissue>
    </source>
</reference>
<comment type="caution">
    <text evidence="1">The sequence shown here is derived from an EMBL/GenBank/DDBJ whole genome shotgun (WGS) entry which is preliminary data.</text>
</comment>
<name>A0ACC3CJY2_PYRYE</name>
<sequence>MGRARGRLAAGGEPADVEGDGGVALRAAAALLAAVRLEGAGRMVTVSVVELYLGRVADLLAADGSGVGGISVGHGVRRRGLGGSGEPDGGGGRPGGGRRTGSEDLCRGLVDATVVEVSAVSGFQATVGRALERRVTAATDVNRASSRSNLIMTVAVTGPPSAAPPTITKLVVVDLAGAEGLGKTGNQGERAREGNLNNRSLLALSRVFAALRAGGRVPWSDAPLTKVLGSVLLEGTRIVLLPDDAVLKAADDLESLFPAFRRGEDQWAARAALARGMKNRNR</sequence>